<feature type="transmembrane region" description="Helical" evidence="7">
    <location>
        <begin position="557"/>
        <end position="573"/>
    </location>
</feature>
<comment type="similarity">
    <text evidence="2">Belongs to the monovalent cation:proton antiporter 2 (CPA2) transporter (TC 2.A.37) family.</text>
</comment>
<feature type="transmembrane region" description="Helical" evidence="7">
    <location>
        <begin position="7"/>
        <end position="24"/>
    </location>
</feature>
<gene>
    <name evidence="9" type="ORF">IAC79_00070</name>
</gene>
<feature type="transmembrane region" description="Helical" evidence="7">
    <location>
        <begin position="435"/>
        <end position="455"/>
    </location>
</feature>
<name>A0A9D1NLU6_9BACT</name>
<keyword evidence="6 7" id="KW-0472">Membrane</keyword>
<dbReference type="Proteomes" id="UP000886845">
    <property type="component" value="Unassembled WGS sequence"/>
</dbReference>
<evidence type="ECO:0000256" key="4">
    <source>
        <dbReference type="ARBA" id="ARBA00022692"/>
    </source>
</evidence>
<evidence type="ECO:0000256" key="3">
    <source>
        <dbReference type="ARBA" id="ARBA00022448"/>
    </source>
</evidence>
<evidence type="ECO:0000259" key="8">
    <source>
        <dbReference type="Pfam" id="PF00999"/>
    </source>
</evidence>
<evidence type="ECO:0000313" key="10">
    <source>
        <dbReference type="Proteomes" id="UP000886845"/>
    </source>
</evidence>
<dbReference type="EMBL" id="DVOR01000003">
    <property type="protein sequence ID" value="HIV08496.1"/>
    <property type="molecule type" value="Genomic_DNA"/>
</dbReference>
<evidence type="ECO:0000256" key="2">
    <source>
        <dbReference type="ARBA" id="ARBA00005551"/>
    </source>
</evidence>
<sequence length="615" mass="65750">MTFFADLSIVIVVAAAVGLVFSRWNLPLTVGYILAGMIVGPNLGVSWIHNTDNIRMLSDLGVMFLMFSIGLGFSFRKVRQLGGAVVFPAVWDVAFMVIGGFCVGRMLGWGPLESFLLGLILCDSSTSIAAKTLESLGWLGRRFADSTFAIALIEDVLAILLIAVLNGVAGSLGGDGGASVAWGALMLDIGKQLGVLALFLLGVTVMGLLLAPRLMNYVTERFGDEIVLMAALGICCGVACFAQNGLGLSLVVGAFLAGAIIAEARSRRRIERVVRPVTDLFAAVFFVSVGLQVEPMTLLANAHVILFITLAMIVLKLVNNTVACLLVGEAPRDAFKVGLGMGQVAEFSFIIAGIAMAGGMSERPLYQIAIGVALLCTATNPYLLRASDRLYALLGRAFPTRVHDLLHWYRRWMANLALRPSEGGQSLLAHLRGHLVILGLQLAMLLIVFALFYLAATIPTVADFLAHLDGLVPRLPLGGLACAAAALLISSPGIWAAGHSWSEIVRHAADEPFKGEVHGLHGVRSFIKATFKVGGWMLLAIYLAVLCGGFVRSAWLLVPLILAAGLYIVRFGARFRQQYQTSHETLKEAFDVTALPPEEPLTMNALAVHTETVTI</sequence>
<feature type="transmembrane region" description="Helical" evidence="7">
    <location>
        <begin position="365"/>
        <end position="384"/>
    </location>
</feature>
<reference evidence="9" key="1">
    <citation type="submission" date="2020-10" db="EMBL/GenBank/DDBJ databases">
        <authorList>
            <person name="Gilroy R."/>
        </authorList>
    </citation>
    <scope>NUCLEOTIDE SEQUENCE</scope>
    <source>
        <strain evidence="9">35461</strain>
    </source>
</reference>
<dbReference type="PANTHER" id="PTHR42751:SF3">
    <property type="entry name" value="SODIUM_GLUTAMATE SYMPORTER"/>
    <property type="match status" value="1"/>
</dbReference>
<comment type="caution">
    <text evidence="9">The sequence shown here is derived from an EMBL/GenBank/DDBJ whole genome shotgun (WGS) entry which is preliminary data.</text>
</comment>
<feature type="transmembrane region" description="Helical" evidence="7">
    <location>
        <begin position="533"/>
        <end position="551"/>
    </location>
</feature>
<proteinExistence type="inferred from homology"/>
<feature type="transmembrane region" description="Helical" evidence="7">
    <location>
        <begin position="30"/>
        <end position="49"/>
    </location>
</feature>
<reference evidence="9" key="2">
    <citation type="journal article" date="2021" name="PeerJ">
        <title>Extensive microbial diversity within the chicken gut microbiome revealed by metagenomics and culture.</title>
        <authorList>
            <person name="Gilroy R."/>
            <person name="Ravi A."/>
            <person name="Getino M."/>
            <person name="Pursley I."/>
            <person name="Horton D.L."/>
            <person name="Alikhan N.F."/>
            <person name="Baker D."/>
            <person name="Gharbi K."/>
            <person name="Hall N."/>
            <person name="Watson M."/>
            <person name="Adriaenssens E.M."/>
            <person name="Foster-Nyarko E."/>
            <person name="Jarju S."/>
            <person name="Secka A."/>
            <person name="Antonio M."/>
            <person name="Oren A."/>
            <person name="Chaudhuri R.R."/>
            <person name="La Ragione R."/>
            <person name="Hildebrand F."/>
            <person name="Pallen M.J."/>
        </authorList>
    </citation>
    <scope>NUCLEOTIDE SEQUENCE</scope>
    <source>
        <strain evidence="9">35461</strain>
    </source>
</reference>
<keyword evidence="5 7" id="KW-1133">Transmembrane helix</keyword>
<evidence type="ECO:0000256" key="6">
    <source>
        <dbReference type="ARBA" id="ARBA00023136"/>
    </source>
</evidence>
<evidence type="ECO:0000313" key="9">
    <source>
        <dbReference type="EMBL" id="HIV08496.1"/>
    </source>
</evidence>
<dbReference type="GO" id="GO:1902600">
    <property type="term" value="P:proton transmembrane transport"/>
    <property type="evidence" value="ECO:0007669"/>
    <property type="project" value="InterPro"/>
</dbReference>
<evidence type="ECO:0000256" key="5">
    <source>
        <dbReference type="ARBA" id="ARBA00022989"/>
    </source>
</evidence>
<accession>A0A9D1NLU6</accession>
<feature type="transmembrane region" description="Helical" evidence="7">
    <location>
        <begin position="231"/>
        <end position="261"/>
    </location>
</feature>
<dbReference type="GO" id="GO:0016020">
    <property type="term" value="C:membrane"/>
    <property type="evidence" value="ECO:0007669"/>
    <property type="project" value="UniProtKB-SubCell"/>
</dbReference>
<organism evidence="9 10">
    <name type="scientific">Candidatus Spyradenecus faecavium</name>
    <dbReference type="NCBI Taxonomy" id="2840947"/>
    <lineage>
        <taxon>Bacteria</taxon>
        <taxon>Pseudomonadati</taxon>
        <taxon>Lentisphaerota</taxon>
        <taxon>Lentisphaeria</taxon>
        <taxon>Lentisphaerales</taxon>
        <taxon>Lentisphaeraceae</taxon>
        <taxon>Lentisphaeraceae incertae sedis</taxon>
        <taxon>Candidatus Spyradenecus</taxon>
    </lineage>
</organism>
<dbReference type="PANTHER" id="PTHR42751">
    <property type="entry name" value="SODIUM/HYDROGEN EXCHANGER FAMILY/TRKA DOMAIN PROTEIN"/>
    <property type="match status" value="1"/>
</dbReference>
<dbReference type="InterPro" id="IPR038770">
    <property type="entry name" value="Na+/solute_symporter_sf"/>
</dbReference>
<dbReference type="AlphaFoldDB" id="A0A9D1NLU6"/>
<dbReference type="InterPro" id="IPR006153">
    <property type="entry name" value="Cation/H_exchanger_TM"/>
</dbReference>
<evidence type="ECO:0000256" key="7">
    <source>
        <dbReference type="SAM" id="Phobius"/>
    </source>
</evidence>
<dbReference type="Gene3D" id="1.20.1530.20">
    <property type="match status" value="1"/>
</dbReference>
<keyword evidence="4 7" id="KW-0812">Transmembrane</keyword>
<dbReference type="Pfam" id="PF00999">
    <property type="entry name" value="Na_H_Exchanger"/>
    <property type="match status" value="1"/>
</dbReference>
<feature type="domain" description="Cation/H+ exchanger transmembrane" evidence="8">
    <location>
        <begin position="12"/>
        <end position="383"/>
    </location>
</feature>
<feature type="non-terminal residue" evidence="9">
    <location>
        <position position="615"/>
    </location>
</feature>
<feature type="transmembrane region" description="Helical" evidence="7">
    <location>
        <begin position="193"/>
        <end position="211"/>
    </location>
</feature>
<feature type="transmembrane region" description="Helical" evidence="7">
    <location>
        <begin position="56"/>
        <end position="75"/>
    </location>
</feature>
<dbReference type="GO" id="GO:0015297">
    <property type="term" value="F:antiporter activity"/>
    <property type="evidence" value="ECO:0007669"/>
    <property type="project" value="InterPro"/>
</dbReference>
<keyword evidence="3" id="KW-0813">Transport</keyword>
<feature type="transmembrane region" description="Helical" evidence="7">
    <location>
        <begin position="273"/>
        <end position="293"/>
    </location>
</feature>
<protein>
    <submittedName>
        <fullName evidence="9">Cation:proton antiporter</fullName>
    </submittedName>
</protein>
<feature type="transmembrane region" description="Helical" evidence="7">
    <location>
        <begin position="475"/>
        <end position="497"/>
    </location>
</feature>
<feature type="transmembrane region" description="Helical" evidence="7">
    <location>
        <begin position="339"/>
        <end position="359"/>
    </location>
</feature>
<evidence type="ECO:0000256" key="1">
    <source>
        <dbReference type="ARBA" id="ARBA00004141"/>
    </source>
</evidence>
<comment type="subcellular location">
    <subcellularLocation>
        <location evidence="1">Membrane</location>
        <topology evidence="1">Multi-pass membrane protein</topology>
    </subcellularLocation>
</comment>
<feature type="transmembrane region" description="Helical" evidence="7">
    <location>
        <begin position="81"/>
        <end position="103"/>
    </location>
</feature>
<feature type="transmembrane region" description="Helical" evidence="7">
    <location>
        <begin position="148"/>
        <end position="172"/>
    </location>
</feature>
<feature type="transmembrane region" description="Helical" evidence="7">
    <location>
        <begin position="305"/>
        <end position="327"/>
    </location>
</feature>